<sequence length="219" mass="24415">MAKIGIGLVGYYQFVRGYPIGPTLKEHIDAADWADDVEIKEMNWGPIAIVQEFQAEKINYDRFLLITAVDRGLPAGTVTCRRWVGGEIDIMDTQDRVFEAVTGIISMDNLLVIGEHFEIWPKEVITIEAQVVDTAMGDLVMSEMEINRQRGEISIIGDNPLTDDMEILVNKLFEKIDQAVVGGAQAMDLVSLGIEQLNKLTDVCHYQVDDTSTISDPIK</sequence>
<dbReference type="EMBL" id="FPHQ01000055">
    <property type="protein sequence ID" value="SFV76144.1"/>
    <property type="molecule type" value="Genomic_DNA"/>
</dbReference>
<proteinExistence type="predicted"/>
<organism evidence="1">
    <name type="scientific">hydrothermal vent metagenome</name>
    <dbReference type="NCBI Taxonomy" id="652676"/>
    <lineage>
        <taxon>unclassified sequences</taxon>
        <taxon>metagenomes</taxon>
        <taxon>ecological metagenomes</taxon>
    </lineage>
</organism>
<dbReference type="AlphaFoldDB" id="A0A1W1D6B0"/>
<gene>
    <name evidence="1" type="ORF">MNB_SUP05-10-111</name>
</gene>
<accession>A0A1W1D6B0</accession>
<protein>
    <submittedName>
        <fullName evidence="1">Uncharacterized protein</fullName>
    </submittedName>
</protein>
<evidence type="ECO:0000313" key="1">
    <source>
        <dbReference type="EMBL" id="SFV76144.1"/>
    </source>
</evidence>
<name>A0A1W1D6B0_9ZZZZ</name>
<reference evidence="1" key="1">
    <citation type="submission" date="2016-10" db="EMBL/GenBank/DDBJ databases">
        <authorList>
            <person name="de Groot N.N."/>
        </authorList>
    </citation>
    <scope>NUCLEOTIDE SEQUENCE</scope>
</reference>